<dbReference type="Proteomes" id="UP000311382">
    <property type="component" value="Unassembled WGS sequence"/>
</dbReference>
<dbReference type="InterPro" id="IPR000757">
    <property type="entry name" value="Beta-glucanase-like"/>
</dbReference>
<gene>
    <name evidence="3" type="ORF">DMC30DRAFT_346912</name>
</gene>
<evidence type="ECO:0000313" key="3">
    <source>
        <dbReference type="EMBL" id="TNY23732.1"/>
    </source>
</evidence>
<sequence>MYFPSSAFLYASLALVAPVLACGKKQKVTKLDVDFSTFASSGKSLVSFLNQHELYVSGYQVGSEPLAHTFVKDNVDVQNGALRLKVDGQSGEGDVKSAEIATFASNIRYGTFTTVAKLTPVPGICAGFFTYTDDNNEIDIEALSSYYTKGYGYSVQPGLEFTNQALKPGQKSTNTAVAYNFDPTADFHNYTIVWSAGKSKFYVDGKLRTTFTKNVPKVGASFLWNAWSNGDVNWSAGPPTEDAYTLIKEIHLSYATV</sequence>
<dbReference type="PROSITE" id="PS51762">
    <property type="entry name" value="GH16_2"/>
    <property type="match status" value="1"/>
</dbReference>
<organism evidence="3 4">
    <name type="scientific">Rhodotorula diobovata</name>
    <dbReference type="NCBI Taxonomy" id="5288"/>
    <lineage>
        <taxon>Eukaryota</taxon>
        <taxon>Fungi</taxon>
        <taxon>Dikarya</taxon>
        <taxon>Basidiomycota</taxon>
        <taxon>Pucciniomycotina</taxon>
        <taxon>Microbotryomycetes</taxon>
        <taxon>Sporidiobolales</taxon>
        <taxon>Sporidiobolaceae</taxon>
        <taxon>Rhodotorula</taxon>
    </lineage>
</organism>
<dbReference type="PANTHER" id="PTHR38121">
    <property type="entry name" value="GH16 DOMAIN-CONTAINING PROTEIN"/>
    <property type="match status" value="1"/>
</dbReference>
<comment type="caution">
    <text evidence="3">The sequence shown here is derived from an EMBL/GenBank/DDBJ whole genome shotgun (WGS) entry which is preliminary data.</text>
</comment>
<keyword evidence="4" id="KW-1185">Reference proteome</keyword>
<dbReference type="Gene3D" id="2.60.120.200">
    <property type="match status" value="1"/>
</dbReference>
<dbReference type="OrthoDB" id="25131at2759"/>
<evidence type="ECO:0000259" key="2">
    <source>
        <dbReference type="PROSITE" id="PS51762"/>
    </source>
</evidence>
<reference evidence="3 4" key="1">
    <citation type="submission" date="2019-03" db="EMBL/GenBank/DDBJ databases">
        <title>Rhodosporidium diobovatum UCD-FST 08-225 genome sequencing, assembly, and annotation.</title>
        <authorList>
            <person name="Fakankun I.U."/>
            <person name="Fristensky B."/>
            <person name="Levin D.B."/>
        </authorList>
    </citation>
    <scope>NUCLEOTIDE SEQUENCE [LARGE SCALE GENOMIC DNA]</scope>
    <source>
        <strain evidence="3 4">UCD-FST 08-225</strain>
    </source>
</reference>
<keyword evidence="1" id="KW-0732">Signal</keyword>
<evidence type="ECO:0000313" key="4">
    <source>
        <dbReference type="Proteomes" id="UP000311382"/>
    </source>
</evidence>
<dbReference type="PANTHER" id="PTHR38121:SF2">
    <property type="entry name" value="ACYLTRANSFERASE 3 DOMAIN-CONTAINING PROTEIN"/>
    <property type="match status" value="1"/>
</dbReference>
<accession>A0A5C5G5U1</accession>
<feature type="signal peptide" evidence="1">
    <location>
        <begin position="1"/>
        <end position="21"/>
    </location>
</feature>
<name>A0A5C5G5U1_9BASI</name>
<dbReference type="SUPFAM" id="SSF49899">
    <property type="entry name" value="Concanavalin A-like lectins/glucanases"/>
    <property type="match status" value="1"/>
</dbReference>
<dbReference type="GO" id="GO:0004553">
    <property type="term" value="F:hydrolase activity, hydrolyzing O-glycosyl compounds"/>
    <property type="evidence" value="ECO:0007669"/>
    <property type="project" value="InterPro"/>
</dbReference>
<proteinExistence type="predicted"/>
<feature type="chain" id="PRO_5022932891" evidence="1">
    <location>
        <begin position="22"/>
        <end position="257"/>
    </location>
</feature>
<dbReference type="GO" id="GO:0005975">
    <property type="term" value="P:carbohydrate metabolic process"/>
    <property type="evidence" value="ECO:0007669"/>
    <property type="project" value="InterPro"/>
</dbReference>
<dbReference type="STRING" id="5288.A0A5C5G5U1"/>
<dbReference type="Pfam" id="PF00722">
    <property type="entry name" value="Glyco_hydro_16"/>
    <property type="match status" value="1"/>
</dbReference>
<dbReference type="CDD" id="cd00413">
    <property type="entry name" value="Glyco_hydrolase_16"/>
    <property type="match status" value="1"/>
</dbReference>
<protein>
    <submittedName>
        <fullName evidence="3">Concanavalin A-like lectin/glucanase</fullName>
    </submittedName>
</protein>
<evidence type="ECO:0000256" key="1">
    <source>
        <dbReference type="SAM" id="SignalP"/>
    </source>
</evidence>
<dbReference type="InterPro" id="IPR013320">
    <property type="entry name" value="ConA-like_dom_sf"/>
</dbReference>
<dbReference type="EMBL" id="SOZI01000008">
    <property type="protein sequence ID" value="TNY23732.1"/>
    <property type="molecule type" value="Genomic_DNA"/>
</dbReference>
<keyword evidence="3" id="KW-0430">Lectin</keyword>
<dbReference type="GO" id="GO:0030246">
    <property type="term" value="F:carbohydrate binding"/>
    <property type="evidence" value="ECO:0007669"/>
    <property type="project" value="UniProtKB-KW"/>
</dbReference>
<dbReference type="AlphaFoldDB" id="A0A5C5G5U1"/>
<feature type="domain" description="GH16" evidence="2">
    <location>
        <begin position="24"/>
        <end position="243"/>
    </location>
</feature>